<name>A0AA96LD85_9BACL</name>
<organism evidence="2 3">
    <name type="scientific">Paenibacillus aurantius</name>
    <dbReference type="NCBI Taxonomy" id="2918900"/>
    <lineage>
        <taxon>Bacteria</taxon>
        <taxon>Bacillati</taxon>
        <taxon>Bacillota</taxon>
        <taxon>Bacilli</taxon>
        <taxon>Bacillales</taxon>
        <taxon>Paenibacillaceae</taxon>
        <taxon>Paenibacillus</taxon>
    </lineage>
</organism>
<feature type="transmembrane region" description="Helical" evidence="1">
    <location>
        <begin position="69"/>
        <end position="88"/>
    </location>
</feature>
<dbReference type="Proteomes" id="UP001305702">
    <property type="component" value="Chromosome"/>
</dbReference>
<keyword evidence="1" id="KW-0812">Transmembrane</keyword>
<evidence type="ECO:0000256" key="1">
    <source>
        <dbReference type="SAM" id="Phobius"/>
    </source>
</evidence>
<feature type="transmembrane region" description="Helical" evidence="1">
    <location>
        <begin position="39"/>
        <end position="57"/>
    </location>
</feature>
<dbReference type="EMBL" id="CP130318">
    <property type="protein sequence ID" value="WNQ11526.1"/>
    <property type="molecule type" value="Genomic_DNA"/>
</dbReference>
<dbReference type="KEGG" id="paun:MJA45_00125"/>
<evidence type="ECO:0000313" key="2">
    <source>
        <dbReference type="EMBL" id="WNQ11526.1"/>
    </source>
</evidence>
<evidence type="ECO:0008006" key="4">
    <source>
        <dbReference type="Google" id="ProtNLM"/>
    </source>
</evidence>
<keyword evidence="3" id="KW-1185">Reference proteome</keyword>
<keyword evidence="1" id="KW-1133">Transmembrane helix</keyword>
<dbReference type="RefSeq" id="WP_315605302.1">
    <property type="nucleotide sequence ID" value="NZ_CP130318.1"/>
</dbReference>
<gene>
    <name evidence="2" type="ORF">MJA45_00125</name>
</gene>
<accession>A0AA96LD85</accession>
<sequence>MKRWRVGTFSMGAALLLMGLSLLMSIGSGKDSAGLLLDWWPVIFLLLGGEILLHLFLSKEEKSMVSYDLFSLFIVGTLVAAGIGMAVLTSTGLVQELRMAAGRVERTRELPYIKQAVPAEVEKIVIQSAIPALKVDTMPDKELHLFGSYRVMDEDKETAAGPSVTEQEVASVRTVGRTLYVQVKELPRKRGLVDGYPSETATLVLPAGIPVERRGYGEEME</sequence>
<keyword evidence="1" id="KW-0472">Membrane</keyword>
<proteinExistence type="predicted"/>
<evidence type="ECO:0000313" key="3">
    <source>
        <dbReference type="Proteomes" id="UP001305702"/>
    </source>
</evidence>
<reference evidence="2 3" key="1">
    <citation type="submission" date="2022-02" db="EMBL/GenBank/DDBJ databases">
        <title>Paenibacillus sp. MBLB1776 Whole Genome Shotgun Sequencing.</title>
        <authorList>
            <person name="Hwang C.Y."/>
            <person name="Cho E.-S."/>
            <person name="Seo M.-J."/>
        </authorList>
    </citation>
    <scope>NUCLEOTIDE SEQUENCE [LARGE SCALE GENOMIC DNA]</scope>
    <source>
        <strain evidence="2 3">MBLB1776</strain>
    </source>
</reference>
<dbReference type="AlphaFoldDB" id="A0AA96LD85"/>
<protein>
    <recommendedName>
        <fullName evidence="4">DUF5668 domain-containing protein</fullName>
    </recommendedName>
</protein>